<evidence type="ECO:0000256" key="1">
    <source>
        <dbReference type="SAM" id="Phobius"/>
    </source>
</evidence>
<dbReference type="EMBL" id="QRUP01000008">
    <property type="protein sequence ID" value="RGR74700.1"/>
    <property type="molecule type" value="Genomic_DNA"/>
</dbReference>
<keyword evidence="3" id="KW-1185">Reference proteome</keyword>
<feature type="transmembrane region" description="Helical" evidence="1">
    <location>
        <begin position="119"/>
        <end position="137"/>
    </location>
</feature>
<gene>
    <name evidence="2" type="ORF">DWY25_07925</name>
</gene>
<evidence type="ECO:0000313" key="2">
    <source>
        <dbReference type="EMBL" id="RGR74700.1"/>
    </source>
</evidence>
<accession>A0A412G2R6</accession>
<keyword evidence="1" id="KW-0812">Transmembrane</keyword>
<evidence type="ECO:0000313" key="3">
    <source>
        <dbReference type="Proteomes" id="UP000284178"/>
    </source>
</evidence>
<dbReference type="GeneID" id="83015332"/>
<keyword evidence="1" id="KW-0472">Membrane</keyword>
<keyword evidence="1" id="KW-1133">Transmembrane helix</keyword>
<dbReference type="AlphaFoldDB" id="A0A412G2R6"/>
<dbReference type="Proteomes" id="UP000284178">
    <property type="component" value="Unassembled WGS sequence"/>
</dbReference>
<comment type="caution">
    <text evidence="2">The sequence shown here is derived from an EMBL/GenBank/DDBJ whole genome shotgun (WGS) entry which is preliminary data.</text>
</comment>
<organism evidence="2 3">
    <name type="scientific">Holdemania filiformis</name>
    <dbReference type="NCBI Taxonomy" id="61171"/>
    <lineage>
        <taxon>Bacteria</taxon>
        <taxon>Bacillati</taxon>
        <taxon>Bacillota</taxon>
        <taxon>Erysipelotrichia</taxon>
        <taxon>Erysipelotrichales</taxon>
        <taxon>Erysipelotrichaceae</taxon>
        <taxon>Holdemania</taxon>
    </lineage>
</organism>
<protein>
    <submittedName>
        <fullName evidence="2">Uncharacterized protein</fullName>
    </submittedName>
</protein>
<feature type="transmembrane region" description="Helical" evidence="1">
    <location>
        <begin position="16"/>
        <end position="34"/>
    </location>
</feature>
<proteinExistence type="predicted"/>
<sequence>MLKIYNKQALTRNERFIRAVGYGVGATVGLTILYGLLARFLMFEFSVVYLAFGYAIGTVIRKYGRGVQVRFSVLAAVLAVVCFLFGDMIAYFGFGVFTMGFQFFMLAFRMVLQSLIGTSMNALLSLMFRIGGVYLAYTTSRFV</sequence>
<reference evidence="2 3" key="1">
    <citation type="submission" date="2018-08" db="EMBL/GenBank/DDBJ databases">
        <title>A genome reference for cultivated species of the human gut microbiota.</title>
        <authorList>
            <person name="Zou Y."/>
            <person name="Xue W."/>
            <person name="Luo G."/>
        </authorList>
    </citation>
    <scope>NUCLEOTIDE SEQUENCE [LARGE SCALE GENOMIC DNA]</scope>
    <source>
        <strain evidence="2 3">AF24-29</strain>
    </source>
</reference>
<feature type="transmembrane region" description="Helical" evidence="1">
    <location>
        <begin position="67"/>
        <end position="86"/>
    </location>
</feature>
<feature type="transmembrane region" description="Helical" evidence="1">
    <location>
        <begin position="40"/>
        <end position="60"/>
    </location>
</feature>
<dbReference type="RefSeq" id="WP_006061010.1">
    <property type="nucleotide sequence ID" value="NZ_CABJCV010000008.1"/>
</dbReference>
<name>A0A412G2R6_9FIRM</name>